<gene>
    <name evidence="2" type="ORF">HanXRQr2_Chr14g0622091</name>
</gene>
<sequence length="63" mass="7004">MGSGSGHASTLDSWILGGTFLFQQILTFAFLIFFPEYPSAAHNMLTKPGWQRLLVQQVDTVKC</sequence>
<dbReference type="EMBL" id="MNCJ02000329">
    <property type="protein sequence ID" value="KAF5767247.1"/>
    <property type="molecule type" value="Genomic_DNA"/>
</dbReference>
<evidence type="ECO:0000313" key="2">
    <source>
        <dbReference type="EMBL" id="KAF5767247.1"/>
    </source>
</evidence>
<name>A0A9K3H4M1_HELAN</name>
<keyword evidence="1" id="KW-1133">Transmembrane helix</keyword>
<evidence type="ECO:0000313" key="3">
    <source>
        <dbReference type="Proteomes" id="UP000215914"/>
    </source>
</evidence>
<protein>
    <submittedName>
        <fullName evidence="2">Uncharacterized protein</fullName>
    </submittedName>
</protein>
<keyword evidence="1" id="KW-0812">Transmembrane</keyword>
<dbReference type="Gramene" id="mRNA:HanXRQr2_Chr14g0622091">
    <property type="protein sequence ID" value="mRNA:HanXRQr2_Chr14g0622091"/>
    <property type="gene ID" value="HanXRQr2_Chr14g0622091"/>
</dbReference>
<comment type="caution">
    <text evidence="2">The sequence shown here is derived from an EMBL/GenBank/DDBJ whole genome shotgun (WGS) entry which is preliminary data.</text>
</comment>
<dbReference type="AlphaFoldDB" id="A0A9K3H4M1"/>
<feature type="transmembrane region" description="Helical" evidence="1">
    <location>
        <begin position="14"/>
        <end position="34"/>
    </location>
</feature>
<accession>A0A9K3H4M1</accession>
<dbReference type="Proteomes" id="UP000215914">
    <property type="component" value="Unassembled WGS sequence"/>
</dbReference>
<organism evidence="2 3">
    <name type="scientific">Helianthus annuus</name>
    <name type="common">Common sunflower</name>
    <dbReference type="NCBI Taxonomy" id="4232"/>
    <lineage>
        <taxon>Eukaryota</taxon>
        <taxon>Viridiplantae</taxon>
        <taxon>Streptophyta</taxon>
        <taxon>Embryophyta</taxon>
        <taxon>Tracheophyta</taxon>
        <taxon>Spermatophyta</taxon>
        <taxon>Magnoliopsida</taxon>
        <taxon>eudicotyledons</taxon>
        <taxon>Gunneridae</taxon>
        <taxon>Pentapetalae</taxon>
        <taxon>asterids</taxon>
        <taxon>campanulids</taxon>
        <taxon>Asterales</taxon>
        <taxon>Asteraceae</taxon>
        <taxon>Asteroideae</taxon>
        <taxon>Heliantheae alliance</taxon>
        <taxon>Heliantheae</taxon>
        <taxon>Helianthus</taxon>
    </lineage>
</organism>
<keyword evidence="1" id="KW-0472">Membrane</keyword>
<keyword evidence="3" id="KW-1185">Reference proteome</keyword>
<evidence type="ECO:0000256" key="1">
    <source>
        <dbReference type="SAM" id="Phobius"/>
    </source>
</evidence>
<reference evidence="2" key="2">
    <citation type="submission" date="2020-06" db="EMBL/GenBank/DDBJ databases">
        <title>Helianthus annuus Genome sequencing and assembly Release 2.</title>
        <authorList>
            <person name="Gouzy J."/>
            <person name="Langlade N."/>
            <person name="Munos S."/>
        </authorList>
    </citation>
    <scope>NUCLEOTIDE SEQUENCE</scope>
    <source>
        <tissue evidence="2">Leaves</tissue>
    </source>
</reference>
<proteinExistence type="predicted"/>
<reference evidence="2" key="1">
    <citation type="journal article" date="2017" name="Nature">
        <title>The sunflower genome provides insights into oil metabolism, flowering and Asterid evolution.</title>
        <authorList>
            <person name="Badouin H."/>
            <person name="Gouzy J."/>
            <person name="Grassa C.J."/>
            <person name="Murat F."/>
            <person name="Staton S.E."/>
            <person name="Cottret L."/>
            <person name="Lelandais-Briere C."/>
            <person name="Owens G.L."/>
            <person name="Carrere S."/>
            <person name="Mayjonade B."/>
            <person name="Legrand L."/>
            <person name="Gill N."/>
            <person name="Kane N.C."/>
            <person name="Bowers J.E."/>
            <person name="Hubner S."/>
            <person name="Bellec A."/>
            <person name="Berard A."/>
            <person name="Berges H."/>
            <person name="Blanchet N."/>
            <person name="Boniface M.C."/>
            <person name="Brunel D."/>
            <person name="Catrice O."/>
            <person name="Chaidir N."/>
            <person name="Claudel C."/>
            <person name="Donnadieu C."/>
            <person name="Faraut T."/>
            <person name="Fievet G."/>
            <person name="Helmstetter N."/>
            <person name="King M."/>
            <person name="Knapp S.J."/>
            <person name="Lai Z."/>
            <person name="Le Paslier M.C."/>
            <person name="Lippi Y."/>
            <person name="Lorenzon L."/>
            <person name="Mandel J.R."/>
            <person name="Marage G."/>
            <person name="Marchand G."/>
            <person name="Marquand E."/>
            <person name="Bret-Mestries E."/>
            <person name="Morien E."/>
            <person name="Nambeesan S."/>
            <person name="Nguyen T."/>
            <person name="Pegot-Espagnet P."/>
            <person name="Pouilly N."/>
            <person name="Raftis F."/>
            <person name="Sallet E."/>
            <person name="Schiex T."/>
            <person name="Thomas J."/>
            <person name="Vandecasteele C."/>
            <person name="Vares D."/>
            <person name="Vear F."/>
            <person name="Vautrin S."/>
            <person name="Crespi M."/>
            <person name="Mangin B."/>
            <person name="Burke J.M."/>
            <person name="Salse J."/>
            <person name="Munos S."/>
            <person name="Vincourt P."/>
            <person name="Rieseberg L.H."/>
            <person name="Langlade N.B."/>
        </authorList>
    </citation>
    <scope>NUCLEOTIDE SEQUENCE</scope>
    <source>
        <tissue evidence="2">Leaves</tissue>
    </source>
</reference>